<name>A0ABT5X2P5_9ENTE</name>
<dbReference type="RefSeq" id="WP_275471824.1">
    <property type="nucleotide sequence ID" value="NZ_JAPDSH010000006.1"/>
</dbReference>
<dbReference type="Pfam" id="PF14472">
    <property type="entry name" value="DUF4429"/>
    <property type="match status" value="1"/>
</dbReference>
<evidence type="ECO:0000313" key="2">
    <source>
        <dbReference type="EMBL" id="MDF0480238.1"/>
    </source>
</evidence>
<dbReference type="Proteomes" id="UP001147148">
    <property type="component" value="Unassembled WGS sequence"/>
</dbReference>
<dbReference type="InterPro" id="IPR027860">
    <property type="entry name" value="DUF4429"/>
</dbReference>
<proteinExistence type="predicted"/>
<comment type="caution">
    <text evidence="2">The sequence shown here is derived from an EMBL/GenBank/DDBJ whole genome shotgun (WGS) entry which is preliminary data.</text>
</comment>
<reference evidence="2" key="1">
    <citation type="submission" date="2022-10" db="EMBL/GenBank/DDBJ databases">
        <title>Vagococcus sp. isolated from poultry meat.</title>
        <authorList>
            <person name="Johansson P."/>
            <person name="Bjorkroth J."/>
        </authorList>
    </citation>
    <scope>NUCLEOTIDE SEQUENCE</scope>
    <source>
        <strain evidence="2">PNs007</strain>
    </source>
</reference>
<evidence type="ECO:0000259" key="1">
    <source>
        <dbReference type="Pfam" id="PF14472"/>
    </source>
</evidence>
<organism evidence="2 3">
    <name type="scientific">Vagococcus proximus</name>
    <dbReference type="NCBI Taxonomy" id="2991417"/>
    <lineage>
        <taxon>Bacteria</taxon>
        <taxon>Bacillati</taxon>
        <taxon>Bacillota</taxon>
        <taxon>Bacilli</taxon>
        <taxon>Lactobacillales</taxon>
        <taxon>Enterococcaceae</taxon>
        <taxon>Vagococcus</taxon>
    </lineage>
</organism>
<evidence type="ECO:0000313" key="3">
    <source>
        <dbReference type="Proteomes" id="UP001147148"/>
    </source>
</evidence>
<keyword evidence="3" id="KW-1185">Reference proteome</keyword>
<feature type="domain" description="DUF4429" evidence="1">
    <location>
        <begin position="35"/>
        <end position="124"/>
    </location>
</feature>
<sequence length="131" mass="14576">MALFGKNNDNNEVSLFSEGTNEKVFELKKAKTVVRIDDNFIRFARKSTLTNVLLQGLDGEKVILLKQITAYQLKAPGKTTGYIQLIYPGSQDNKGGVFNAVKDENTLIFDKSDIPVIVEIKNAIENALINK</sequence>
<dbReference type="EMBL" id="JAPDSH010000006">
    <property type="protein sequence ID" value="MDF0480238.1"/>
    <property type="molecule type" value="Genomic_DNA"/>
</dbReference>
<gene>
    <name evidence="2" type="ORF">OL233_08075</name>
</gene>
<accession>A0ABT5X2P5</accession>
<protein>
    <submittedName>
        <fullName evidence="2">DUF4429 domain-containing protein</fullName>
    </submittedName>
</protein>